<accession>A0ABP4YFA7</accession>
<dbReference type="EMBL" id="BAAALT010000127">
    <property type="protein sequence ID" value="GAA1814684.1"/>
    <property type="molecule type" value="Genomic_DNA"/>
</dbReference>
<protein>
    <submittedName>
        <fullName evidence="2">Uncharacterized protein</fullName>
    </submittedName>
</protein>
<evidence type="ECO:0000313" key="2">
    <source>
        <dbReference type="EMBL" id="GAA1814684.1"/>
    </source>
</evidence>
<dbReference type="Proteomes" id="UP001500218">
    <property type="component" value="Unassembled WGS sequence"/>
</dbReference>
<organism evidence="2 3">
    <name type="scientific">Luedemannella flava</name>
    <dbReference type="NCBI Taxonomy" id="349316"/>
    <lineage>
        <taxon>Bacteria</taxon>
        <taxon>Bacillati</taxon>
        <taxon>Actinomycetota</taxon>
        <taxon>Actinomycetes</taxon>
        <taxon>Micromonosporales</taxon>
        <taxon>Micromonosporaceae</taxon>
        <taxon>Luedemannella</taxon>
    </lineage>
</organism>
<feature type="transmembrane region" description="Helical" evidence="1">
    <location>
        <begin position="15"/>
        <end position="35"/>
    </location>
</feature>
<evidence type="ECO:0000256" key="1">
    <source>
        <dbReference type="SAM" id="Phobius"/>
    </source>
</evidence>
<keyword evidence="1" id="KW-1133">Transmembrane helix</keyword>
<sequence length="192" mass="20198">MISNGEPDRSDRRRVGPMLLMVVALAAVLGVWHVLDEPAVPSKAATTRPGAKVAASREAPRTGTAWPYLEMAEAMAARWEADKVLSMRVDSGTGVATAEDWNARWEGEYLASIVCVGEGSVTVSLGRTREATRELDAGVRVSCTTPTGGLGSAQLTLHLGCLCARVVPGPETSAAVAIAVRPVPPAEILIRQ</sequence>
<gene>
    <name evidence="2" type="ORF">GCM10009682_39750</name>
</gene>
<reference evidence="3" key="1">
    <citation type="journal article" date="2019" name="Int. J. Syst. Evol. Microbiol.">
        <title>The Global Catalogue of Microorganisms (GCM) 10K type strain sequencing project: providing services to taxonomists for standard genome sequencing and annotation.</title>
        <authorList>
            <consortium name="The Broad Institute Genomics Platform"/>
            <consortium name="The Broad Institute Genome Sequencing Center for Infectious Disease"/>
            <person name="Wu L."/>
            <person name="Ma J."/>
        </authorList>
    </citation>
    <scope>NUCLEOTIDE SEQUENCE [LARGE SCALE GENOMIC DNA]</scope>
    <source>
        <strain evidence="3">JCM 13250</strain>
    </source>
</reference>
<evidence type="ECO:0000313" key="3">
    <source>
        <dbReference type="Proteomes" id="UP001500218"/>
    </source>
</evidence>
<proteinExistence type="predicted"/>
<name>A0ABP4YFA7_9ACTN</name>
<keyword evidence="3" id="KW-1185">Reference proteome</keyword>
<keyword evidence="1" id="KW-0472">Membrane</keyword>
<comment type="caution">
    <text evidence="2">The sequence shown here is derived from an EMBL/GenBank/DDBJ whole genome shotgun (WGS) entry which is preliminary data.</text>
</comment>
<keyword evidence="1" id="KW-0812">Transmembrane</keyword>